<reference evidence="2" key="1">
    <citation type="submission" date="2016-10" db="EMBL/GenBank/DDBJ databases">
        <authorList>
            <person name="Varghese N."/>
            <person name="Submissions S."/>
        </authorList>
    </citation>
    <scope>NUCLEOTIDE SEQUENCE [LARGE SCALE GENOMIC DNA]</scope>
    <source>
        <strain evidence="2">DSM 17038</strain>
    </source>
</reference>
<dbReference type="STRING" id="341036.SAMN05660649_04354"/>
<gene>
    <name evidence="1" type="ORF">SAMN05660649_04354</name>
</gene>
<dbReference type="RefSeq" id="WP_092474313.1">
    <property type="nucleotide sequence ID" value="NZ_FOOX01000020.1"/>
</dbReference>
<proteinExistence type="predicted"/>
<evidence type="ECO:0000313" key="2">
    <source>
        <dbReference type="Proteomes" id="UP000199337"/>
    </source>
</evidence>
<sequence>MSEVYFRVYTQAFRSGLVRALGKERWLLLTVLASYMDESGKCYPTQEQLAQDMGVSRYTVIRLIALLKDFTFNGKPIITVEKHGNGFNNNNVYSILPNALIAIFNGQVNNDTSNPGMLQPYNYLNGKTSQETNTNNIQLISNTTVSNDKELLKDGRAVATYFAHKYRETYNVNYSINWGRDGANGKKLLRIFTPDQLKDIIDVVLSEYEERWKNSKYPRPTLGQIASWLGNEAMALVEQVKEREARLEAAEQEQPQDVEAIMARLNRKKV</sequence>
<accession>A0A1I2YAN2</accession>
<dbReference type="Gene3D" id="1.10.10.10">
    <property type="entry name" value="Winged helix-like DNA-binding domain superfamily/Winged helix DNA-binding domain"/>
    <property type="match status" value="1"/>
</dbReference>
<keyword evidence="2" id="KW-1185">Reference proteome</keyword>
<dbReference type="Pfam" id="PF13730">
    <property type="entry name" value="HTH_36"/>
    <property type="match status" value="1"/>
</dbReference>
<dbReference type="AlphaFoldDB" id="A0A1I2YAN2"/>
<organism evidence="1 2">
    <name type="scientific">Desulfotruncus arcticus DSM 17038</name>
    <dbReference type="NCBI Taxonomy" id="1121424"/>
    <lineage>
        <taxon>Bacteria</taxon>
        <taxon>Bacillati</taxon>
        <taxon>Bacillota</taxon>
        <taxon>Clostridia</taxon>
        <taxon>Eubacteriales</taxon>
        <taxon>Desulfallaceae</taxon>
        <taxon>Desulfotruncus</taxon>
    </lineage>
</organism>
<evidence type="ECO:0000313" key="1">
    <source>
        <dbReference type="EMBL" id="SFH22784.1"/>
    </source>
</evidence>
<dbReference type="Proteomes" id="UP000199337">
    <property type="component" value="Unassembled WGS sequence"/>
</dbReference>
<dbReference type="InterPro" id="IPR036388">
    <property type="entry name" value="WH-like_DNA-bd_sf"/>
</dbReference>
<dbReference type="OrthoDB" id="2080971at2"/>
<name>A0A1I2YAN2_9FIRM</name>
<protein>
    <submittedName>
        <fullName evidence="1">Helix-turn-helix domain-containing protein</fullName>
    </submittedName>
</protein>
<dbReference type="EMBL" id="FOOX01000020">
    <property type="protein sequence ID" value="SFH22784.1"/>
    <property type="molecule type" value="Genomic_DNA"/>
</dbReference>